<reference evidence="1 2" key="1">
    <citation type="submission" date="2021-06" db="EMBL/GenBank/DDBJ databases">
        <authorList>
            <person name="Palmer J.M."/>
        </authorList>
    </citation>
    <scope>NUCLEOTIDE SEQUENCE [LARGE SCALE GENOMIC DNA]</scope>
    <source>
        <strain evidence="1 2">AS_MEX2019</strain>
        <tissue evidence="1">Muscle</tissue>
    </source>
</reference>
<comment type="caution">
    <text evidence="1">The sequence shown here is derived from an EMBL/GenBank/DDBJ whole genome shotgun (WGS) entry which is preliminary data.</text>
</comment>
<gene>
    <name evidence="1" type="ORF">AMECASPLE_036995</name>
</gene>
<feature type="non-terminal residue" evidence="1">
    <location>
        <position position="1"/>
    </location>
</feature>
<proteinExistence type="predicted"/>
<sequence>SSSFFTVVLCPAGSFIKHHNLNSVGLQEDRQTLQERKVQLLTLRVVGNEEKAVIVS</sequence>
<accession>A0ABV0YUW3</accession>
<evidence type="ECO:0000313" key="2">
    <source>
        <dbReference type="Proteomes" id="UP001469553"/>
    </source>
</evidence>
<dbReference type="Proteomes" id="UP001469553">
    <property type="component" value="Unassembled WGS sequence"/>
</dbReference>
<dbReference type="EMBL" id="JAHRIP010043687">
    <property type="protein sequence ID" value="MEQ2297674.1"/>
    <property type="molecule type" value="Genomic_DNA"/>
</dbReference>
<keyword evidence="2" id="KW-1185">Reference proteome</keyword>
<name>A0ABV0YUW3_9TELE</name>
<protein>
    <submittedName>
        <fullName evidence="1">Uncharacterized protein</fullName>
    </submittedName>
</protein>
<evidence type="ECO:0000313" key="1">
    <source>
        <dbReference type="EMBL" id="MEQ2297674.1"/>
    </source>
</evidence>
<organism evidence="1 2">
    <name type="scientific">Ameca splendens</name>
    <dbReference type="NCBI Taxonomy" id="208324"/>
    <lineage>
        <taxon>Eukaryota</taxon>
        <taxon>Metazoa</taxon>
        <taxon>Chordata</taxon>
        <taxon>Craniata</taxon>
        <taxon>Vertebrata</taxon>
        <taxon>Euteleostomi</taxon>
        <taxon>Actinopterygii</taxon>
        <taxon>Neopterygii</taxon>
        <taxon>Teleostei</taxon>
        <taxon>Neoteleostei</taxon>
        <taxon>Acanthomorphata</taxon>
        <taxon>Ovalentaria</taxon>
        <taxon>Atherinomorphae</taxon>
        <taxon>Cyprinodontiformes</taxon>
        <taxon>Goodeidae</taxon>
        <taxon>Ameca</taxon>
    </lineage>
</organism>